<evidence type="ECO:0000313" key="11">
    <source>
        <dbReference type="Proteomes" id="UP000617628"/>
    </source>
</evidence>
<dbReference type="Proteomes" id="UP000617628">
    <property type="component" value="Unassembled WGS sequence"/>
</dbReference>
<dbReference type="InterPro" id="IPR017853">
    <property type="entry name" value="GH"/>
</dbReference>
<keyword evidence="8" id="KW-0732">Signal</keyword>
<dbReference type="AlphaFoldDB" id="A0A934VM08"/>
<evidence type="ECO:0000256" key="2">
    <source>
        <dbReference type="ARBA" id="ARBA00007186"/>
    </source>
</evidence>
<dbReference type="RefSeq" id="WP_200356559.1">
    <property type="nucleotide sequence ID" value="NZ_JAENIL010000029.1"/>
</dbReference>
<organism evidence="10 11">
    <name type="scientific">Pelagicoccus mobilis</name>
    <dbReference type="NCBI Taxonomy" id="415221"/>
    <lineage>
        <taxon>Bacteria</taxon>
        <taxon>Pseudomonadati</taxon>
        <taxon>Verrucomicrobiota</taxon>
        <taxon>Opitutia</taxon>
        <taxon>Puniceicoccales</taxon>
        <taxon>Pelagicoccaceae</taxon>
        <taxon>Pelagicoccus</taxon>
    </lineage>
</organism>
<evidence type="ECO:0000256" key="8">
    <source>
        <dbReference type="SAM" id="SignalP"/>
    </source>
</evidence>
<keyword evidence="7" id="KW-0326">Glycosidase</keyword>
<name>A0A934VM08_9BACT</name>
<feature type="chain" id="PRO_5037289627" description="non-reducing end alpha-L-arabinofuranosidase" evidence="8">
    <location>
        <begin position="24"/>
        <end position="660"/>
    </location>
</feature>
<comment type="caution">
    <text evidence="10">The sequence shown here is derived from an EMBL/GenBank/DDBJ whole genome shotgun (WGS) entry which is preliminary data.</text>
</comment>
<proteinExistence type="inferred from homology"/>
<dbReference type="SUPFAM" id="SSF51445">
    <property type="entry name" value="(Trans)glycosidases"/>
    <property type="match status" value="1"/>
</dbReference>
<gene>
    <name evidence="10" type="ORF">JIN87_15810</name>
</gene>
<evidence type="ECO:0000256" key="1">
    <source>
        <dbReference type="ARBA" id="ARBA00001462"/>
    </source>
</evidence>
<protein>
    <recommendedName>
        <fullName evidence="4">non-reducing end alpha-L-arabinofuranosidase</fullName>
        <ecNumber evidence="4">3.2.1.55</ecNumber>
    </recommendedName>
</protein>
<dbReference type="GO" id="GO:0046373">
    <property type="term" value="P:L-arabinose metabolic process"/>
    <property type="evidence" value="ECO:0007669"/>
    <property type="project" value="InterPro"/>
</dbReference>
<evidence type="ECO:0000259" key="9">
    <source>
        <dbReference type="SMART" id="SM00813"/>
    </source>
</evidence>
<dbReference type="InterPro" id="IPR055235">
    <property type="entry name" value="ASD1_cat"/>
</dbReference>
<dbReference type="Gene3D" id="2.60.120.260">
    <property type="entry name" value="Galactose-binding domain-like"/>
    <property type="match status" value="1"/>
</dbReference>
<comment type="similarity">
    <text evidence="2">Belongs to the glycosyl hydrolase 51 family.</text>
</comment>
<comment type="catalytic activity">
    <reaction evidence="1">
        <text>Hydrolysis of terminal non-reducing alpha-L-arabinofuranoside residues in alpha-L-arabinosides.</text>
        <dbReference type="EC" id="3.2.1.55"/>
    </reaction>
</comment>
<dbReference type="Pfam" id="PF06964">
    <property type="entry name" value="Alpha-L-AF_C"/>
    <property type="match status" value="1"/>
</dbReference>
<evidence type="ECO:0000256" key="7">
    <source>
        <dbReference type="ARBA" id="ARBA00023295"/>
    </source>
</evidence>
<evidence type="ECO:0000256" key="5">
    <source>
        <dbReference type="ARBA" id="ARBA00022801"/>
    </source>
</evidence>
<comment type="subunit">
    <text evidence="3">Homohexamer; trimer of dimers.</text>
</comment>
<keyword evidence="6" id="KW-0119">Carbohydrate metabolism</keyword>
<keyword evidence="11" id="KW-1185">Reference proteome</keyword>
<dbReference type="EC" id="3.2.1.55" evidence="4"/>
<dbReference type="Gene3D" id="3.20.20.80">
    <property type="entry name" value="Glycosidases"/>
    <property type="match status" value="1"/>
</dbReference>
<evidence type="ECO:0000256" key="4">
    <source>
        <dbReference type="ARBA" id="ARBA00012670"/>
    </source>
</evidence>
<evidence type="ECO:0000256" key="3">
    <source>
        <dbReference type="ARBA" id="ARBA00011165"/>
    </source>
</evidence>
<dbReference type="PANTHER" id="PTHR43576">
    <property type="entry name" value="ALPHA-L-ARABINOFURANOSIDASE C-RELATED"/>
    <property type="match status" value="1"/>
</dbReference>
<dbReference type="PANTHER" id="PTHR43576:SF2">
    <property type="entry name" value="INTRACELLULAR EXO-ALPHA-L-ARABINOFURANOSIDASE 2"/>
    <property type="match status" value="1"/>
</dbReference>
<feature type="signal peptide" evidence="8">
    <location>
        <begin position="1"/>
        <end position="23"/>
    </location>
</feature>
<dbReference type="GO" id="GO:0046556">
    <property type="term" value="F:alpha-L-arabinofuranosidase activity"/>
    <property type="evidence" value="ECO:0007669"/>
    <property type="project" value="UniProtKB-EC"/>
</dbReference>
<dbReference type="InterPro" id="IPR010720">
    <property type="entry name" value="Alpha-L-AF_C"/>
</dbReference>
<dbReference type="SUPFAM" id="SSF51011">
    <property type="entry name" value="Glycosyl hydrolase domain"/>
    <property type="match status" value="1"/>
</dbReference>
<dbReference type="EMBL" id="JAENIL010000029">
    <property type="protein sequence ID" value="MBK1878346.1"/>
    <property type="molecule type" value="Genomic_DNA"/>
</dbReference>
<evidence type="ECO:0000313" key="10">
    <source>
        <dbReference type="EMBL" id="MBK1878346.1"/>
    </source>
</evidence>
<accession>A0A934VM08</accession>
<dbReference type="Gene3D" id="2.60.40.1180">
    <property type="entry name" value="Golgi alpha-mannosidase II"/>
    <property type="match status" value="1"/>
</dbReference>
<sequence>MKLKTTSILTLVLALSSSSLSPAKKISATLDLEKTGEPISPYIYGQFIEHLGRCIYGGIWAEMLEDRKFYFPVTEDYDPYKKLQDTAFPVVGASPWEITDNAAGLAMTTDNSFVGQYTPSLAAGTGIRQRDLAVVSGKTYDGYIWLKNTSERRSEVTVTFAHNLKGKGSQTQTLTVTAGDYQKFPYSFKATSDSETATLAVKVESGSVYVGTLSLMPEDNVQGMRADTLELLKELDSPIYRWPGGNFVSGYNWRDGIGDRDRRPPRKNPAWTGIEHNDFGTDEFIEFCRLINAEPTIAANTGFGDAYSAAQWVDYCNSTGDTIGGQWRVDNGNYEPFNVKYWCVGNEMWGPWQLGFMQLSQYILKHNEVADAMRAADPNLVLIGVGAVDQINAAHDPDQAKANRLWSVGMLEGSGDHMELISEHFYSGQTPWTDAQEREPLEHVPLMKTEIRRITDEHRRLQPGIKELNGKTMPIAMDEWNYWHRQYEYGELGCVYDLKDALGTVVALHEFYRQSDLIKIANYAQTVNVIGCIKTSKTEAEFATTGLALKLYRAEWEDIPLELPELDKNIDIAAARSEDGKTITISIVNPTDKAATLSLKATGIEIPDTATSWTITGDHHRARNAPGEERQVDIHEKTGVDLANGFQAPPLSSVLFKLTL</sequence>
<dbReference type="InterPro" id="IPR013780">
    <property type="entry name" value="Glyco_hydro_b"/>
</dbReference>
<dbReference type="SMART" id="SM00813">
    <property type="entry name" value="Alpha-L-AF_C"/>
    <property type="match status" value="1"/>
</dbReference>
<evidence type="ECO:0000256" key="6">
    <source>
        <dbReference type="ARBA" id="ARBA00023277"/>
    </source>
</evidence>
<dbReference type="Pfam" id="PF22848">
    <property type="entry name" value="ASD1_dom"/>
    <property type="match status" value="1"/>
</dbReference>
<dbReference type="GO" id="GO:0000272">
    <property type="term" value="P:polysaccharide catabolic process"/>
    <property type="evidence" value="ECO:0007669"/>
    <property type="project" value="TreeGrafter"/>
</dbReference>
<feature type="domain" description="Alpha-L-arabinofuranosidase C-terminal" evidence="9">
    <location>
        <begin position="478"/>
        <end position="652"/>
    </location>
</feature>
<keyword evidence="5" id="KW-0378">Hydrolase</keyword>
<reference evidence="10" key="1">
    <citation type="submission" date="2021-01" db="EMBL/GenBank/DDBJ databases">
        <title>Modified the classification status of verrucomicrobia.</title>
        <authorList>
            <person name="Feng X."/>
        </authorList>
    </citation>
    <scope>NUCLEOTIDE SEQUENCE</scope>
    <source>
        <strain evidence="10">KCTC 13126</strain>
    </source>
</reference>